<organism evidence="1 2">
    <name type="scientific">Candidatus Staskawiczbacteria bacterium RIFCSPHIGHO2_01_FULL_41_41</name>
    <dbReference type="NCBI Taxonomy" id="1802203"/>
    <lineage>
        <taxon>Bacteria</taxon>
        <taxon>Candidatus Staskawicziibacteriota</taxon>
    </lineage>
</organism>
<name>A0A1G2HVM1_9BACT</name>
<sequence>MHTGMLYCVRHGCRFITSQPPQFDRQRRQVLLKCEICHQEEWLLLTKEAFRKFLEELGETEAA</sequence>
<protein>
    <submittedName>
        <fullName evidence="1">Uncharacterized protein</fullName>
    </submittedName>
</protein>
<dbReference type="AlphaFoldDB" id="A0A1G2HVM1"/>
<dbReference type="EMBL" id="MHOP01000007">
    <property type="protein sequence ID" value="OGZ66281.1"/>
    <property type="molecule type" value="Genomic_DNA"/>
</dbReference>
<comment type="caution">
    <text evidence="1">The sequence shown here is derived from an EMBL/GenBank/DDBJ whole genome shotgun (WGS) entry which is preliminary data.</text>
</comment>
<reference evidence="1 2" key="1">
    <citation type="journal article" date="2016" name="Nat. Commun.">
        <title>Thousands of microbial genomes shed light on interconnected biogeochemical processes in an aquifer system.</title>
        <authorList>
            <person name="Anantharaman K."/>
            <person name="Brown C.T."/>
            <person name="Hug L.A."/>
            <person name="Sharon I."/>
            <person name="Castelle C.J."/>
            <person name="Probst A.J."/>
            <person name="Thomas B.C."/>
            <person name="Singh A."/>
            <person name="Wilkins M.J."/>
            <person name="Karaoz U."/>
            <person name="Brodie E.L."/>
            <person name="Williams K.H."/>
            <person name="Hubbard S.S."/>
            <person name="Banfield J.F."/>
        </authorList>
    </citation>
    <scope>NUCLEOTIDE SEQUENCE [LARGE SCALE GENOMIC DNA]</scope>
</reference>
<dbReference type="Proteomes" id="UP000178774">
    <property type="component" value="Unassembled WGS sequence"/>
</dbReference>
<gene>
    <name evidence="1" type="ORF">A2822_02295</name>
</gene>
<proteinExistence type="predicted"/>
<accession>A0A1G2HVM1</accession>
<evidence type="ECO:0000313" key="1">
    <source>
        <dbReference type="EMBL" id="OGZ66281.1"/>
    </source>
</evidence>
<evidence type="ECO:0000313" key="2">
    <source>
        <dbReference type="Proteomes" id="UP000178774"/>
    </source>
</evidence>